<accession>A0AA88PUF0</accession>
<gene>
    <name evidence="1" type="ORF">Q8A67_011141</name>
</gene>
<dbReference type="EMBL" id="JAUYZG010000010">
    <property type="protein sequence ID" value="KAK2896653.1"/>
    <property type="molecule type" value="Genomic_DNA"/>
</dbReference>
<name>A0AA88PUF0_9TELE</name>
<organism evidence="1 2">
    <name type="scientific">Cirrhinus molitorella</name>
    <name type="common">mud carp</name>
    <dbReference type="NCBI Taxonomy" id="172907"/>
    <lineage>
        <taxon>Eukaryota</taxon>
        <taxon>Metazoa</taxon>
        <taxon>Chordata</taxon>
        <taxon>Craniata</taxon>
        <taxon>Vertebrata</taxon>
        <taxon>Euteleostomi</taxon>
        <taxon>Actinopterygii</taxon>
        <taxon>Neopterygii</taxon>
        <taxon>Teleostei</taxon>
        <taxon>Ostariophysi</taxon>
        <taxon>Cypriniformes</taxon>
        <taxon>Cyprinidae</taxon>
        <taxon>Labeoninae</taxon>
        <taxon>Labeonini</taxon>
        <taxon>Cirrhinus</taxon>
    </lineage>
</organism>
<dbReference type="Proteomes" id="UP001187343">
    <property type="component" value="Unassembled WGS sequence"/>
</dbReference>
<proteinExistence type="predicted"/>
<reference evidence="1" key="1">
    <citation type="submission" date="2023-08" db="EMBL/GenBank/DDBJ databases">
        <title>Chromosome-level Genome Assembly of mud carp (Cirrhinus molitorella).</title>
        <authorList>
            <person name="Liu H."/>
        </authorList>
    </citation>
    <scope>NUCLEOTIDE SEQUENCE</scope>
    <source>
        <strain evidence="1">Prfri</strain>
        <tissue evidence="1">Muscle</tissue>
    </source>
</reference>
<comment type="caution">
    <text evidence="1">The sequence shown here is derived from an EMBL/GenBank/DDBJ whole genome shotgun (WGS) entry which is preliminary data.</text>
</comment>
<dbReference type="AlphaFoldDB" id="A0AA88PUF0"/>
<evidence type="ECO:0000313" key="1">
    <source>
        <dbReference type="EMBL" id="KAK2896653.1"/>
    </source>
</evidence>
<sequence length="86" mass="9704">MRNRYVTENGEEHMVLCGISTCLWKSSYVLTSQLTLRNVFSALFSCRRSIHCFDRMVKGGFPYLAVCILPLAGRQGENLLFSAAKP</sequence>
<evidence type="ECO:0000313" key="2">
    <source>
        <dbReference type="Proteomes" id="UP001187343"/>
    </source>
</evidence>
<protein>
    <submittedName>
        <fullName evidence="1">Uncharacterized protein</fullName>
    </submittedName>
</protein>
<keyword evidence="2" id="KW-1185">Reference proteome</keyword>